<proteinExistence type="predicted"/>
<dbReference type="CDD" id="cd07043">
    <property type="entry name" value="STAS_anti-anti-sigma_factors"/>
    <property type="match status" value="1"/>
</dbReference>
<dbReference type="SUPFAM" id="SSF52091">
    <property type="entry name" value="SpoIIaa-like"/>
    <property type="match status" value="1"/>
</dbReference>
<evidence type="ECO:0000313" key="2">
    <source>
        <dbReference type="EMBL" id="MBW4547747.1"/>
    </source>
</evidence>
<comment type="caution">
    <text evidence="2">The sequence shown here is derived from an EMBL/GenBank/DDBJ whole genome shotgun (WGS) entry which is preliminary data.</text>
</comment>
<dbReference type="AlphaFoldDB" id="A0A951PQ39"/>
<protein>
    <submittedName>
        <fullName evidence="2">STAS domain-containing protein</fullName>
    </submittedName>
</protein>
<evidence type="ECO:0000259" key="1">
    <source>
        <dbReference type="PROSITE" id="PS50801"/>
    </source>
</evidence>
<organism evidence="2 3">
    <name type="scientific">Symplocastrum torsivum CPER-KK1</name>
    <dbReference type="NCBI Taxonomy" id="450513"/>
    <lineage>
        <taxon>Bacteria</taxon>
        <taxon>Bacillati</taxon>
        <taxon>Cyanobacteriota</taxon>
        <taxon>Cyanophyceae</taxon>
        <taxon>Oscillatoriophycideae</taxon>
        <taxon>Oscillatoriales</taxon>
        <taxon>Microcoleaceae</taxon>
        <taxon>Symplocastrum</taxon>
    </lineage>
</organism>
<name>A0A951PQ39_9CYAN</name>
<gene>
    <name evidence="2" type="ORF">KME25_25380</name>
</gene>
<sequence length="118" mass="13235">MLQLISRSSRLDVDNTPVVLLPVHLTLVTSIIFKENCTQLLERNVLSKIMILDFRQNTFIDGSGVGTLVTLYKAVRSQGIDLILRNVTPQAMIVLELSQLDKIFTIERSDKYATATSN</sequence>
<reference evidence="2" key="2">
    <citation type="journal article" date="2022" name="Microbiol. Resour. Announc.">
        <title>Metagenome Sequencing to Explore Phylogenomics of Terrestrial Cyanobacteria.</title>
        <authorList>
            <person name="Ward R.D."/>
            <person name="Stajich J.E."/>
            <person name="Johansen J.R."/>
            <person name="Huntemann M."/>
            <person name="Clum A."/>
            <person name="Foster B."/>
            <person name="Foster B."/>
            <person name="Roux S."/>
            <person name="Palaniappan K."/>
            <person name="Varghese N."/>
            <person name="Mukherjee S."/>
            <person name="Reddy T.B.K."/>
            <person name="Daum C."/>
            <person name="Copeland A."/>
            <person name="Chen I.A."/>
            <person name="Ivanova N.N."/>
            <person name="Kyrpides N.C."/>
            <person name="Shapiro N."/>
            <person name="Eloe-Fadrosh E.A."/>
            <person name="Pietrasiak N."/>
        </authorList>
    </citation>
    <scope>NUCLEOTIDE SEQUENCE</scope>
    <source>
        <strain evidence="2">CPER-KK1</strain>
    </source>
</reference>
<dbReference type="Pfam" id="PF01740">
    <property type="entry name" value="STAS"/>
    <property type="match status" value="1"/>
</dbReference>
<dbReference type="Proteomes" id="UP000753908">
    <property type="component" value="Unassembled WGS sequence"/>
</dbReference>
<feature type="domain" description="STAS" evidence="1">
    <location>
        <begin position="6"/>
        <end position="118"/>
    </location>
</feature>
<dbReference type="InterPro" id="IPR036513">
    <property type="entry name" value="STAS_dom_sf"/>
</dbReference>
<dbReference type="PROSITE" id="PS50801">
    <property type="entry name" value="STAS"/>
    <property type="match status" value="1"/>
</dbReference>
<accession>A0A951PQ39</accession>
<evidence type="ECO:0000313" key="3">
    <source>
        <dbReference type="Proteomes" id="UP000753908"/>
    </source>
</evidence>
<dbReference type="EMBL" id="JAHHIF010000047">
    <property type="protein sequence ID" value="MBW4547747.1"/>
    <property type="molecule type" value="Genomic_DNA"/>
</dbReference>
<dbReference type="Gene3D" id="3.30.750.24">
    <property type="entry name" value="STAS domain"/>
    <property type="match status" value="1"/>
</dbReference>
<dbReference type="InterPro" id="IPR002645">
    <property type="entry name" value="STAS_dom"/>
</dbReference>
<reference evidence="2" key="1">
    <citation type="submission" date="2021-05" db="EMBL/GenBank/DDBJ databases">
        <authorList>
            <person name="Pietrasiak N."/>
            <person name="Ward R."/>
            <person name="Stajich J.E."/>
            <person name="Kurbessoian T."/>
        </authorList>
    </citation>
    <scope>NUCLEOTIDE SEQUENCE</scope>
    <source>
        <strain evidence="2">CPER-KK1</strain>
    </source>
</reference>